<protein>
    <submittedName>
        <fullName evidence="1">Uncharacterized protein</fullName>
    </submittedName>
</protein>
<dbReference type="Proteomes" id="UP000188586">
    <property type="component" value="Unassembled WGS sequence"/>
</dbReference>
<evidence type="ECO:0000313" key="1">
    <source>
        <dbReference type="EMBL" id="OOH69626.1"/>
    </source>
</evidence>
<accession>A0A1V3SSF4</accession>
<gene>
    <name evidence="1" type="ORF">BOX24_11355</name>
</gene>
<dbReference type="EMBL" id="MPOJ01000030">
    <property type="protein sequence ID" value="OOH69626.1"/>
    <property type="molecule type" value="Genomic_DNA"/>
</dbReference>
<comment type="caution">
    <text evidence="1">The sequence shown here is derived from an EMBL/GenBank/DDBJ whole genome shotgun (WGS) entry which is preliminary data.</text>
</comment>
<organism evidence="1 2">
    <name type="scientific">Leptospirillum ferriphilum</name>
    <dbReference type="NCBI Taxonomy" id="178606"/>
    <lineage>
        <taxon>Bacteria</taxon>
        <taxon>Pseudomonadati</taxon>
        <taxon>Nitrospirota</taxon>
        <taxon>Nitrospiria</taxon>
        <taxon>Nitrospirales</taxon>
        <taxon>Nitrospiraceae</taxon>
        <taxon>Leptospirillum</taxon>
    </lineage>
</organism>
<sequence>GSGGGSGSGTVVGTVVVATSPSGGGTQLAGFTYTASGTVTNGSNPPLFSIPATSPSSGCAGNPNSVNYDRVNHLLFLAFDTTSSTVDVCSYTVSPTTGTIAYASETAPQPGQGFGFDPTDMLIVGGNSSAYWLFTYSASGQFTAGTFSGSGFPSGDNVTGADFVNGILWYGTNNQQGPSPVYTVQGACKFSATGGNASISGCTAFSSAVTYNAPFDIDSSDGLILYTNSLPNNCSSTSTVASILIYNKSNGAFSNASNIPTESLGNCVYVVYNPVNSNQSADVTDHLFFGPVYGSSGVSITPYPFTATGSFLSPLPAVTIAEGGSNGQSLVFDPVNHLVFALGSSSGSNGNATVNQLTGIPYTTSGFSSSGVPTGLSFSNDTINSCASGSQCNYGLIAILN</sequence>
<feature type="non-terminal residue" evidence="1">
    <location>
        <position position="1"/>
    </location>
</feature>
<reference evidence="1 2" key="1">
    <citation type="submission" date="2016-11" db="EMBL/GenBank/DDBJ databases">
        <title>Comparative genomics of co-occurring bacteria in distinct bioleaching systems unravels niche-specific adaptation.</title>
        <authorList>
            <person name="Zhang X."/>
            <person name="Liu X."/>
            <person name="Yin H."/>
        </authorList>
    </citation>
    <scope>NUCLEOTIDE SEQUENCE [LARGE SCALE GENOMIC DNA]</scope>
    <source>
        <strain evidence="1 2">DX</strain>
    </source>
</reference>
<name>A0A1V3SSF4_9BACT</name>
<dbReference type="AlphaFoldDB" id="A0A1V3SSF4"/>
<evidence type="ECO:0000313" key="2">
    <source>
        <dbReference type="Proteomes" id="UP000188586"/>
    </source>
</evidence>
<proteinExistence type="predicted"/>